<dbReference type="InterPro" id="IPR007410">
    <property type="entry name" value="LpqE-like"/>
</dbReference>
<accession>A0ABM7T227</accession>
<evidence type="ECO:0000313" key="1">
    <source>
        <dbReference type="EMBL" id="BCZ24724.1"/>
    </source>
</evidence>
<dbReference type="Gene3D" id="2.60.40.1890">
    <property type="entry name" value="PCu(A)C copper chaperone"/>
    <property type="match status" value="1"/>
</dbReference>
<gene>
    <name evidence="1" type="ORF">MTY59_45790</name>
</gene>
<protein>
    <submittedName>
        <fullName evidence="1">Uncharacterized protein</fullName>
    </submittedName>
</protein>
<organism evidence="1 2">
    <name type="scientific">Mycobacterium senriense</name>
    <dbReference type="NCBI Taxonomy" id="2775496"/>
    <lineage>
        <taxon>Bacteria</taxon>
        <taxon>Bacillati</taxon>
        <taxon>Actinomycetota</taxon>
        <taxon>Actinomycetes</taxon>
        <taxon>Mycobacteriales</taxon>
        <taxon>Mycobacteriaceae</taxon>
        <taxon>Mycobacterium</taxon>
        <taxon>Mycobacterium avium complex (MAC)</taxon>
    </lineage>
</organism>
<reference evidence="1 2" key="1">
    <citation type="submission" date="2021-07" db="EMBL/GenBank/DDBJ databases">
        <title>Complete genome sequence of nontuberculous Mycobacterium sp. TY59.</title>
        <authorList>
            <person name="Fukushima K."/>
        </authorList>
    </citation>
    <scope>NUCLEOTIDE SEQUENCE [LARGE SCALE GENOMIC DNA]</scope>
    <source>
        <strain evidence="1 2">TY59</strain>
    </source>
</reference>
<name>A0ABM7T227_9MYCO</name>
<dbReference type="Pfam" id="PF04314">
    <property type="entry name" value="PCuAC"/>
    <property type="match status" value="1"/>
</dbReference>
<reference evidence="1 2" key="2">
    <citation type="submission" date="2021-07" db="EMBL/GenBank/DDBJ databases">
        <authorList>
            <person name="Matsumoto Y."/>
            <person name="Motooka D."/>
            <person name="Nakamura S."/>
        </authorList>
    </citation>
    <scope>NUCLEOTIDE SEQUENCE [LARGE SCALE GENOMIC DNA]</scope>
    <source>
        <strain evidence="1 2">TY59</strain>
    </source>
</reference>
<sequence>MEPAVNGSMATLNNIALRNIRIRAKQTGYAVRPGKTVDLALVATNQSPDTADALVAVTSDVGAVTVAGNTAIPAGGILIVDSPDRVDAAALAAVEPANTATATLILTKPISSGLTYEFTFQFAHVGEISVRVPVSAD</sequence>
<keyword evidence="2" id="KW-1185">Reference proteome</keyword>
<proteinExistence type="predicted"/>
<dbReference type="Proteomes" id="UP000826012">
    <property type="component" value="Chromosome"/>
</dbReference>
<evidence type="ECO:0000313" key="2">
    <source>
        <dbReference type="Proteomes" id="UP000826012"/>
    </source>
</evidence>
<dbReference type="InterPro" id="IPR036182">
    <property type="entry name" value="PCuAC_sf"/>
</dbReference>
<dbReference type="EMBL" id="AP024828">
    <property type="protein sequence ID" value="BCZ24724.1"/>
    <property type="molecule type" value="Genomic_DNA"/>
</dbReference>